<comment type="caution">
    <text evidence="2">The sequence shown here is derived from an EMBL/GenBank/DDBJ whole genome shotgun (WGS) entry which is preliminary data.</text>
</comment>
<feature type="compositionally biased region" description="Low complexity" evidence="1">
    <location>
        <begin position="419"/>
        <end position="431"/>
    </location>
</feature>
<evidence type="ECO:0000313" key="2">
    <source>
        <dbReference type="EMBL" id="KAH0967180.1"/>
    </source>
</evidence>
<feature type="compositionally biased region" description="Basic and acidic residues" evidence="1">
    <location>
        <begin position="291"/>
        <end position="309"/>
    </location>
</feature>
<evidence type="ECO:0000313" key="3">
    <source>
        <dbReference type="Proteomes" id="UP000824596"/>
    </source>
</evidence>
<feature type="region of interest" description="Disordered" evidence="1">
    <location>
        <begin position="229"/>
        <end position="550"/>
    </location>
</feature>
<gene>
    <name evidence="2" type="ORF">HRG_02589</name>
</gene>
<protein>
    <submittedName>
        <fullName evidence="2">NTF2-like protein</fullName>
    </submittedName>
</protein>
<feature type="compositionally biased region" description="Polar residues" evidence="1">
    <location>
        <begin position="446"/>
        <end position="464"/>
    </location>
</feature>
<dbReference type="GeneID" id="68351718"/>
<dbReference type="EMBL" id="JAIZPD010000002">
    <property type="protein sequence ID" value="KAH0967180.1"/>
    <property type="molecule type" value="Genomic_DNA"/>
</dbReference>
<dbReference type="RefSeq" id="XP_044724693.1">
    <property type="nucleotide sequence ID" value="XM_044861060.1"/>
</dbReference>
<feature type="compositionally biased region" description="Basic and acidic residues" evidence="1">
    <location>
        <begin position="264"/>
        <end position="281"/>
    </location>
</feature>
<accession>A0A9P8N5E5</accession>
<dbReference type="Proteomes" id="UP000824596">
    <property type="component" value="Unassembled WGS sequence"/>
</dbReference>
<dbReference type="SUPFAM" id="SSF54427">
    <property type="entry name" value="NTF2-like"/>
    <property type="match status" value="1"/>
</dbReference>
<dbReference type="InterPro" id="IPR032710">
    <property type="entry name" value="NTF2-like_dom_sf"/>
</dbReference>
<organism evidence="2 3">
    <name type="scientific">Hirsutella rhossiliensis</name>
    <dbReference type="NCBI Taxonomy" id="111463"/>
    <lineage>
        <taxon>Eukaryota</taxon>
        <taxon>Fungi</taxon>
        <taxon>Dikarya</taxon>
        <taxon>Ascomycota</taxon>
        <taxon>Pezizomycotina</taxon>
        <taxon>Sordariomycetes</taxon>
        <taxon>Hypocreomycetidae</taxon>
        <taxon>Hypocreales</taxon>
        <taxon>Ophiocordycipitaceae</taxon>
        <taxon>Hirsutella</taxon>
    </lineage>
</organism>
<proteinExistence type="predicted"/>
<dbReference type="OrthoDB" id="1162399at2759"/>
<reference evidence="2" key="1">
    <citation type="submission" date="2021-09" db="EMBL/GenBank/DDBJ databases">
        <title>A high-quality genome of the endoparasitic fungus Hirsutella rhossiliensis with a comparison of Hirsutella genomes reveals transposable elements contributing to genome size variation.</title>
        <authorList>
            <person name="Lin R."/>
            <person name="Jiao Y."/>
            <person name="Sun X."/>
            <person name="Ling J."/>
            <person name="Xie B."/>
            <person name="Cheng X."/>
        </authorList>
    </citation>
    <scope>NUCLEOTIDE SEQUENCE</scope>
    <source>
        <strain evidence="2">HR02</strain>
    </source>
</reference>
<feature type="compositionally biased region" description="Basic and acidic residues" evidence="1">
    <location>
        <begin position="404"/>
        <end position="413"/>
    </location>
</feature>
<dbReference type="Gene3D" id="3.10.450.50">
    <property type="match status" value="1"/>
</dbReference>
<sequence length="550" mass="60366">MAAVATYEQFLAAPSSSLLADKATLHYVTTTTTFSGATDILKHLNSLQRQIKKKKQNVLGVIDGNNVIALEVDTDLEFLTSGGPYLPGLDDNFLSDRTAYLPIMHIVAFDADGKIIQMRQQWDQGSLLKQLEIIGKTGRNWPIKDSREQLSMIRACLESAGLASSSANQSHNDVVIRTRGLSANALRDPHASLELFAPREQIEAAEPASVVSPYAGNRPRQRGFTEILGDEPQGEEAHNALRDRSVSPSKVGQGKNYQPMRIFDGQEHHEEVEDETSEAKGTKSYIRPNPRKYEHFDFADGSDPQDKSKAGMGLKDQTKSKHNSQWSFDDFVTPQKPKPSKTYRHQDTRSWDTEDDGESVSRQERPGKPRGSVHNEGLGLYKNNINRDDATPGPQRALGNITNLKDRTKDFDPHFAMTDDSPSAQQQQPQAVPEGRQKAVKMMDANWSSYDQSPSSQKENQPRPSQAKGGSRIHIAGDGMGTKKGGSRDLLPAGENGDKEGIHIAGDGMGGKKGTDRNWLFGGDEEGEAPKATTSRKGNGAAAAKSFWAF</sequence>
<name>A0A9P8N5E5_9HYPO</name>
<evidence type="ECO:0000256" key="1">
    <source>
        <dbReference type="SAM" id="MobiDB-lite"/>
    </source>
</evidence>
<keyword evidence="3" id="KW-1185">Reference proteome</keyword>
<dbReference type="AlphaFoldDB" id="A0A9P8N5E5"/>
<feature type="compositionally biased region" description="Basic and acidic residues" evidence="1">
    <location>
        <begin position="235"/>
        <end position="245"/>
    </location>
</feature>